<name>D3S0R4_FERPA</name>
<organism evidence="3 4">
    <name type="scientific">Ferroglobus placidus (strain DSM 10642 / AEDII12DO)</name>
    <dbReference type="NCBI Taxonomy" id="589924"/>
    <lineage>
        <taxon>Archaea</taxon>
        <taxon>Methanobacteriati</taxon>
        <taxon>Methanobacteriota</taxon>
        <taxon>Archaeoglobi</taxon>
        <taxon>Archaeoglobales</taxon>
        <taxon>Archaeoglobaceae</taxon>
        <taxon>Ferroglobus</taxon>
    </lineage>
</organism>
<dbReference type="HAMAP" id="MF_01074">
    <property type="entry name" value="LarC"/>
    <property type="match status" value="1"/>
</dbReference>
<dbReference type="Gene3D" id="3.10.20.300">
    <property type="entry name" value="mk0293 like domain"/>
    <property type="match status" value="1"/>
</dbReference>
<dbReference type="PANTHER" id="PTHR36566">
    <property type="entry name" value="NICKEL INSERTION PROTEIN-RELATED"/>
    <property type="match status" value="1"/>
</dbReference>
<dbReference type="KEGG" id="fpl:Ferp_2176"/>
<dbReference type="GeneID" id="8779714"/>
<protein>
    <recommendedName>
        <fullName evidence="2">Putative nickel insertion protein</fullName>
    </recommendedName>
</protein>
<reference evidence="4" key="1">
    <citation type="submission" date="2010-02" db="EMBL/GenBank/DDBJ databases">
        <title>Complete sequence of Ferroglobus placidus DSM 10642.</title>
        <authorList>
            <consortium name="US DOE Joint Genome Institute"/>
            <person name="Lucas S."/>
            <person name="Copeland A."/>
            <person name="Lapidus A."/>
            <person name="Cheng J.-F."/>
            <person name="Bruce D."/>
            <person name="Goodwin L."/>
            <person name="Pitluck S."/>
            <person name="Saunders E."/>
            <person name="Brettin T."/>
            <person name="Detter J.C."/>
            <person name="Han C."/>
            <person name="Tapia R."/>
            <person name="Larimer F."/>
            <person name="Land M."/>
            <person name="Hauser L."/>
            <person name="Kyrpides N."/>
            <person name="Ivanova N."/>
            <person name="Holmes D."/>
            <person name="Lovley D."/>
            <person name="Kyrpides N."/>
            <person name="Anderson I.J."/>
            <person name="Woyke T."/>
        </authorList>
    </citation>
    <scope>NUCLEOTIDE SEQUENCE [LARGE SCALE GENOMIC DNA]</scope>
    <source>
        <strain evidence="4">DSM 10642 / AEDII12DO</strain>
    </source>
</reference>
<evidence type="ECO:0000256" key="2">
    <source>
        <dbReference type="HAMAP-Rule" id="MF_01074"/>
    </source>
</evidence>
<comment type="similarity">
    <text evidence="2">Belongs to the LarC family.</text>
</comment>
<evidence type="ECO:0000313" key="3">
    <source>
        <dbReference type="EMBL" id="ADC66305.1"/>
    </source>
</evidence>
<reference evidence="3 4" key="2">
    <citation type="journal article" date="2011" name="Stand. Genomic Sci.">
        <title>Complete genome sequence of Ferroglobus placidus AEDII12DO.</title>
        <authorList>
            <person name="Anderson I."/>
            <person name="Risso C."/>
            <person name="Holmes D."/>
            <person name="Lucas S."/>
            <person name="Copeland A."/>
            <person name="Lapidus A."/>
            <person name="Cheng J.F."/>
            <person name="Bruce D."/>
            <person name="Goodwin L."/>
            <person name="Pitluck S."/>
            <person name="Saunders E."/>
            <person name="Brettin T."/>
            <person name="Detter J.C."/>
            <person name="Han C."/>
            <person name="Tapia R."/>
            <person name="Larimer F."/>
            <person name="Land M."/>
            <person name="Hauser L."/>
            <person name="Woyke T."/>
            <person name="Lovley D."/>
            <person name="Kyrpides N."/>
            <person name="Ivanova N."/>
        </authorList>
    </citation>
    <scope>NUCLEOTIDE SEQUENCE [LARGE SCALE GENOMIC DNA]</scope>
    <source>
        <strain evidence="4">DSM 10642 / AEDII12DO</strain>
    </source>
</reference>
<dbReference type="Gene3D" id="3.30.70.1380">
    <property type="entry name" value="Transcriptional regulatory protein pf0864 domain like"/>
    <property type="match status" value="1"/>
</dbReference>
<dbReference type="GO" id="GO:0016829">
    <property type="term" value="F:lyase activity"/>
    <property type="evidence" value="ECO:0007669"/>
    <property type="project" value="UniProtKB-UniRule"/>
</dbReference>
<proteinExistence type="inferred from homology"/>
<dbReference type="HOGENOM" id="CLU_028523_2_1_2"/>
<dbReference type="OrthoDB" id="10691at2157"/>
<dbReference type="Proteomes" id="UP000002613">
    <property type="component" value="Chromosome"/>
</dbReference>
<dbReference type="eggNOG" id="arCOG02701">
    <property type="taxonomic scope" value="Archaea"/>
</dbReference>
<dbReference type="AlphaFoldDB" id="D3S0R4"/>
<dbReference type="PaxDb" id="589924-Ferp_2176"/>
<sequence length="380" mass="42887">MKIAVIDAFNGASGNMIIGALYDEVIQREDIEKIVEELSLEVECSIERVNKRGIASNLVRVKSEAKERTFGEVVRLVESSKLDERLKKEAIKIFERLAKAEGRVHGRDYKKAKFHEVGSDDAIFDITLSTLGFLRLKERGYRIYTNRVRVGVGFVEFSHGKYPSPAPATLEILADSKIEIVMEGEGELLTPTAAAILAHFSEGAFRGSFKVNKILYGAGEKDTEVPNVLRIILGESKIRDRIVVVETNVDDLSPEYLSYAVEKLSEISHDVYVTPVLMKKGRAGSLLSAIVSYDKAEEVAEKMMELTGSLGVRIVPVEHRLKAYREVREVKVKINEKEYVVRVKVSDYRVKPEYEDVKRICEAESLSPEEVYRRILKVME</sequence>
<keyword evidence="4" id="KW-1185">Reference proteome</keyword>
<accession>D3S0R4</accession>
<dbReference type="STRING" id="589924.Ferp_2176"/>
<dbReference type="RefSeq" id="WP_012966643.1">
    <property type="nucleotide sequence ID" value="NC_013849.1"/>
</dbReference>
<dbReference type="InterPro" id="IPR002822">
    <property type="entry name" value="Ni_insertion"/>
</dbReference>
<gene>
    <name evidence="3" type="ordered locus">Ferp_2176</name>
</gene>
<dbReference type="NCBIfam" id="TIGR00299">
    <property type="entry name" value="nickel pincer cofactor biosynthesis protein LarC"/>
    <property type="match status" value="1"/>
</dbReference>
<keyword evidence="1 2" id="KW-0533">Nickel</keyword>
<keyword evidence="2" id="KW-0456">Lyase</keyword>
<dbReference type="EMBL" id="CP001899">
    <property type="protein sequence ID" value="ADC66305.1"/>
    <property type="molecule type" value="Genomic_DNA"/>
</dbReference>
<dbReference type="Pfam" id="PF01969">
    <property type="entry name" value="Ni_insertion"/>
    <property type="match status" value="1"/>
</dbReference>
<dbReference type="PANTHER" id="PTHR36566:SF1">
    <property type="entry name" value="PYRIDINIUM-3,5-BISTHIOCARBOXYLIC ACID MONONUCLEOTIDE NICKEL INSERTION PROTEIN"/>
    <property type="match status" value="1"/>
</dbReference>
<dbReference type="GO" id="GO:0016151">
    <property type="term" value="F:nickel cation binding"/>
    <property type="evidence" value="ECO:0007669"/>
    <property type="project" value="UniProtKB-UniRule"/>
</dbReference>
<evidence type="ECO:0000256" key="1">
    <source>
        <dbReference type="ARBA" id="ARBA00022596"/>
    </source>
</evidence>
<evidence type="ECO:0000313" key="4">
    <source>
        <dbReference type="Proteomes" id="UP000002613"/>
    </source>
</evidence>